<organism evidence="1 2">
    <name type="scientific">Dolichospermum planctonicum</name>
    <dbReference type="NCBI Taxonomy" id="136072"/>
    <lineage>
        <taxon>Bacteria</taxon>
        <taxon>Bacillati</taxon>
        <taxon>Cyanobacteriota</taxon>
        <taxon>Cyanophyceae</taxon>
        <taxon>Nostocales</taxon>
        <taxon>Aphanizomenonaceae</taxon>
        <taxon>Dolichospermum</taxon>
    </lineage>
</organism>
<protein>
    <submittedName>
        <fullName evidence="1">PBS lyase HEAT domain-containing protein repeat-containing protein</fullName>
    </submittedName>
</protein>
<keyword evidence="1" id="KW-0456">Lyase</keyword>
<dbReference type="Proteomes" id="UP000299367">
    <property type="component" value="Unassembled WGS sequence"/>
</dbReference>
<dbReference type="GO" id="GO:0016829">
    <property type="term" value="F:lyase activity"/>
    <property type="evidence" value="ECO:0007669"/>
    <property type="project" value="UniProtKB-KW"/>
</dbReference>
<accession>A0A480AAH3</accession>
<proteinExistence type="predicted"/>
<reference evidence="2" key="1">
    <citation type="submission" date="2019-02" db="EMBL/GenBank/DDBJ databases">
        <title>Draft genome sequence of Dolichospermum planctonicum NIES-80.</title>
        <authorList>
            <person name="Yamaguchi H."/>
            <person name="Suzuki S."/>
            <person name="Kawachi M."/>
        </authorList>
    </citation>
    <scope>NUCLEOTIDE SEQUENCE [LARGE SCALE GENOMIC DNA]</scope>
    <source>
        <strain evidence="2">NIES-80</strain>
    </source>
</reference>
<sequence length="49" mass="5325">MSVSADIIKELLDSNNLGDRLSAVNQIRELEPHIGLELIQIAILLTPAS</sequence>
<comment type="caution">
    <text evidence="1">The sequence shown here is derived from an EMBL/GenBank/DDBJ whole genome shotgun (WGS) entry which is preliminary data.</text>
</comment>
<evidence type="ECO:0000313" key="1">
    <source>
        <dbReference type="EMBL" id="GCL40723.1"/>
    </source>
</evidence>
<gene>
    <name evidence="1" type="ORF">NIES80_04120</name>
</gene>
<dbReference type="EMBL" id="BJCF01000003">
    <property type="protein sequence ID" value="GCL40723.1"/>
    <property type="molecule type" value="Genomic_DNA"/>
</dbReference>
<dbReference type="AlphaFoldDB" id="A0A480AAH3"/>
<name>A0A480AAH3_9CYAN</name>
<evidence type="ECO:0000313" key="2">
    <source>
        <dbReference type="Proteomes" id="UP000299367"/>
    </source>
</evidence>